<organism evidence="2 3">
    <name type="scientific">Caulobacter zeae</name>
    <dbReference type="NCBI Taxonomy" id="2055137"/>
    <lineage>
        <taxon>Bacteria</taxon>
        <taxon>Pseudomonadati</taxon>
        <taxon>Pseudomonadota</taxon>
        <taxon>Alphaproteobacteria</taxon>
        <taxon>Caulobacterales</taxon>
        <taxon>Caulobacteraceae</taxon>
        <taxon>Caulobacter</taxon>
    </lineage>
</organism>
<feature type="compositionally biased region" description="Polar residues" evidence="1">
    <location>
        <begin position="1"/>
        <end position="16"/>
    </location>
</feature>
<gene>
    <name evidence="2" type="ORF">SGCZBJ_09100</name>
</gene>
<dbReference type="AlphaFoldDB" id="A0A2N5DKD5"/>
<accession>A0A2N5DKD5</accession>
<name>A0A2N5DKD5_9CAUL</name>
<evidence type="ECO:0000313" key="2">
    <source>
        <dbReference type="EMBL" id="PLR26496.1"/>
    </source>
</evidence>
<feature type="compositionally biased region" description="Low complexity" evidence="1">
    <location>
        <begin position="17"/>
        <end position="52"/>
    </location>
</feature>
<evidence type="ECO:0000313" key="3">
    <source>
        <dbReference type="Proteomes" id="UP000234479"/>
    </source>
</evidence>
<comment type="caution">
    <text evidence="2">The sequence shown here is derived from an EMBL/GenBank/DDBJ whole genome shotgun (WGS) entry which is preliminary data.</text>
</comment>
<dbReference type="EMBL" id="PJRS01000018">
    <property type="protein sequence ID" value="PLR26496.1"/>
    <property type="molecule type" value="Genomic_DNA"/>
</dbReference>
<protein>
    <submittedName>
        <fullName evidence="2">Uncharacterized protein</fullName>
    </submittedName>
</protein>
<evidence type="ECO:0000256" key="1">
    <source>
        <dbReference type="SAM" id="MobiDB-lite"/>
    </source>
</evidence>
<sequence>MGENANNDRMQQQSNDAQRQQVGQQNQQGDTRQPQQQQTSPQQAQPDQQNQQGERRPGERQEGRDIEGEGEGLAGGVDTGAIQPGRTGQGDVER</sequence>
<reference evidence="2 3" key="1">
    <citation type="submission" date="2017-12" db="EMBL/GenBank/DDBJ databases">
        <title>The genome sequence of Caulobacter sp. 410.</title>
        <authorList>
            <person name="Gao J."/>
            <person name="Mao X."/>
            <person name="Sun J."/>
        </authorList>
    </citation>
    <scope>NUCLEOTIDE SEQUENCE [LARGE SCALE GENOMIC DNA]</scope>
    <source>
        <strain evidence="2 3">410</strain>
    </source>
</reference>
<dbReference type="RefSeq" id="WP_101717690.1">
    <property type="nucleotide sequence ID" value="NZ_PJRS01000018.1"/>
</dbReference>
<feature type="region of interest" description="Disordered" evidence="1">
    <location>
        <begin position="1"/>
        <end position="94"/>
    </location>
</feature>
<keyword evidence="3" id="KW-1185">Reference proteome</keyword>
<dbReference type="Proteomes" id="UP000234479">
    <property type="component" value="Unassembled WGS sequence"/>
</dbReference>
<feature type="compositionally biased region" description="Basic and acidic residues" evidence="1">
    <location>
        <begin position="53"/>
        <end position="67"/>
    </location>
</feature>
<proteinExistence type="predicted"/>